<proteinExistence type="predicted"/>
<sequence>MAGICDSLISKAIAIDCESPIVKGMEADAIICNRGDVDFAQCSFDPDNKNILKTFVLKSGKKGFAVAQMGQKPFSGAKTNMVAGTYRNTFTNEIPIAVLDNGPDVAQNIIDGLANGSFVLITKNVHKGAGGKAEYQVYGYFQGLRASAIDNEKYSEDTDGGWLVTLQETSVPKSALFYFNTDSSTTATAFGALIK</sequence>
<dbReference type="EMBL" id="BK014681">
    <property type="protein sequence ID" value="DAD67599.1"/>
    <property type="molecule type" value="Genomic_DNA"/>
</dbReference>
<evidence type="ECO:0000313" key="1">
    <source>
        <dbReference type="EMBL" id="DAD67599.1"/>
    </source>
</evidence>
<reference evidence="1" key="1">
    <citation type="journal article" date="2021" name="Proc. Natl. Acad. Sci. U.S.A.">
        <title>A Catalog of Tens of Thousands of Viruses from Human Metagenomes Reveals Hidden Associations with Chronic Diseases.</title>
        <authorList>
            <person name="Tisza M.J."/>
            <person name="Buck C.B."/>
        </authorList>
    </citation>
    <scope>NUCLEOTIDE SEQUENCE</scope>
    <source>
        <strain evidence="1">CttU829</strain>
    </source>
</reference>
<organism evidence="1">
    <name type="scientific">Siphoviridae sp. cttU829</name>
    <dbReference type="NCBI Taxonomy" id="2823605"/>
    <lineage>
        <taxon>Viruses</taxon>
        <taxon>Duplodnaviria</taxon>
        <taxon>Heunggongvirae</taxon>
        <taxon>Uroviricota</taxon>
        <taxon>Caudoviricetes</taxon>
    </lineage>
</organism>
<accession>A0A8S5LCE3</accession>
<name>A0A8S5LCE3_9CAUD</name>
<protein>
    <submittedName>
        <fullName evidence="1">Uncharacterized protein</fullName>
    </submittedName>
</protein>